<dbReference type="SMART" id="SM00173">
    <property type="entry name" value="RAS"/>
    <property type="match status" value="1"/>
</dbReference>
<organism evidence="2">
    <name type="scientific">Phaeomonas parva</name>
    <dbReference type="NCBI Taxonomy" id="124430"/>
    <lineage>
        <taxon>Eukaryota</taxon>
        <taxon>Sar</taxon>
        <taxon>Stramenopiles</taxon>
        <taxon>Ochrophyta</taxon>
        <taxon>Pinguiophyceae</taxon>
        <taxon>Pinguiochrysidales</taxon>
        <taxon>Pinguiochrysidaceae</taxon>
        <taxon>Phaeomonas</taxon>
    </lineage>
</organism>
<dbReference type="NCBIfam" id="TIGR00231">
    <property type="entry name" value="small_GTP"/>
    <property type="match status" value="1"/>
</dbReference>
<comment type="similarity">
    <text evidence="1">Belongs to the small GTPase superfamily. Rab family.</text>
</comment>
<accession>A0A7S1TYS3</accession>
<dbReference type="CDD" id="cd01868">
    <property type="entry name" value="Rab11_like"/>
    <property type="match status" value="1"/>
</dbReference>
<evidence type="ECO:0000256" key="1">
    <source>
        <dbReference type="ARBA" id="ARBA00006270"/>
    </source>
</evidence>
<evidence type="ECO:0008006" key="3">
    <source>
        <dbReference type="Google" id="ProtNLM"/>
    </source>
</evidence>
<sequence>MAGEEPDGYDYLFKVVLIGDSGVGKSNLLTRFTRNEFNLESKSTIGVEFATKTIKIDAKWIKAQIWDTAGQERYRAITSAYYRGAVGALLVYDISKHPTFENVERWLRELREHAESNIGDQIALTQTWLSCHSHAGPDHLPLTPTHSSLVVMLVGNKSDLGHLRAVSTEEAMEFAERNDLAFIETSALDSSGVEVAFTRILKEIFTLMNQRSIAGNGSTETVAGGNAISLGGGAPQESKGCC</sequence>
<dbReference type="FunFam" id="3.40.50.300:FF:001728">
    <property type="entry name" value="Ras related protein1"/>
    <property type="match status" value="1"/>
</dbReference>
<proteinExistence type="inferred from homology"/>
<dbReference type="SMART" id="SM00174">
    <property type="entry name" value="RHO"/>
    <property type="match status" value="1"/>
</dbReference>
<dbReference type="PANTHER" id="PTHR47979">
    <property type="entry name" value="DRAB11-RELATED"/>
    <property type="match status" value="1"/>
</dbReference>
<protein>
    <recommendedName>
        <fullName evidence="3">Ras-related protein Rab-11A</fullName>
    </recommendedName>
</protein>
<dbReference type="AlphaFoldDB" id="A0A7S1TYS3"/>
<dbReference type="PROSITE" id="PS51421">
    <property type="entry name" value="RAS"/>
    <property type="match status" value="1"/>
</dbReference>
<dbReference type="SUPFAM" id="SSF52540">
    <property type="entry name" value="P-loop containing nucleoside triphosphate hydrolases"/>
    <property type="match status" value="1"/>
</dbReference>
<dbReference type="PRINTS" id="PR00449">
    <property type="entry name" value="RASTRNSFRMNG"/>
</dbReference>
<dbReference type="EMBL" id="HBGJ01014651">
    <property type="protein sequence ID" value="CAD9251022.1"/>
    <property type="molecule type" value="Transcribed_RNA"/>
</dbReference>
<dbReference type="SMART" id="SM00176">
    <property type="entry name" value="RAN"/>
    <property type="match status" value="1"/>
</dbReference>
<dbReference type="InterPro" id="IPR005225">
    <property type="entry name" value="Small_GTP-bd"/>
</dbReference>
<dbReference type="Gene3D" id="3.40.50.300">
    <property type="entry name" value="P-loop containing nucleotide triphosphate hydrolases"/>
    <property type="match status" value="1"/>
</dbReference>
<dbReference type="PROSITE" id="PS51419">
    <property type="entry name" value="RAB"/>
    <property type="match status" value="1"/>
</dbReference>
<dbReference type="SMART" id="SM00175">
    <property type="entry name" value="RAB"/>
    <property type="match status" value="1"/>
</dbReference>
<name>A0A7S1TYS3_9STRA</name>
<evidence type="ECO:0000313" key="2">
    <source>
        <dbReference type="EMBL" id="CAD9251022.1"/>
    </source>
</evidence>
<gene>
    <name evidence="2" type="ORF">PPAR1163_LOCUS9383</name>
</gene>
<reference evidence="2" key="1">
    <citation type="submission" date="2021-01" db="EMBL/GenBank/DDBJ databases">
        <authorList>
            <person name="Corre E."/>
            <person name="Pelletier E."/>
            <person name="Niang G."/>
            <person name="Scheremetjew M."/>
            <person name="Finn R."/>
            <person name="Kale V."/>
            <person name="Holt S."/>
            <person name="Cochrane G."/>
            <person name="Meng A."/>
            <person name="Brown T."/>
            <person name="Cohen L."/>
        </authorList>
    </citation>
    <scope>NUCLEOTIDE SEQUENCE</scope>
    <source>
        <strain evidence="2">CCMP2877</strain>
    </source>
</reference>
<dbReference type="InterPro" id="IPR027417">
    <property type="entry name" value="P-loop_NTPase"/>
</dbReference>
<dbReference type="InterPro" id="IPR001806">
    <property type="entry name" value="Small_GTPase"/>
</dbReference>
<dbReference type="InterPro" id="IPR050209">
    <property type="entry name" value="Rab_GTPases_membrane_traffic"/>
</dbReference>
<dbReference type="Pfam" id="PF00071">
    <property type="entry name" value="Ras"/>
    <property type="match status" value="2"/>
</dbReference>
<dbReference type="GO" id="GO:0003924">
    <property type="term" value="F:GTPase activity"/>
    <property type="evidence" value="ECO:0007669"/>
    <property type="project" value="InterPro"/>
</dbReference>
<dbReference type="GO" id="GO:0005525">
    <property type="term" value="F:GTP binding"/>
    <property type="evidence" value="ECO:0007669"/>
    <property type="project" value="InterPro"/>
</dbReference>
<dbReference type="PROSITE" id="PS51420">
    <property type="entry name" value="RHO"/>
    <property type="match status" value="1"/>
</dbReference>